<evidence type="ECO:0000313" key="1">
    <source>
        <dbReference type="EMBL" id="PWN48720.1"/>
    </source>
</evidence>
<keyword evidence="2" id="KW-1185">Reference proteome</keyword>
<proteinExistence type="predicted"/>
<sequence>MFASAIRSTAARAGRSARLLQPTSLISARAPLAARSVLATPTAALTRSFNLSSIQRGQGSTDADLSAKLAQEIAYEKENNESYDSTYVPQGETEPEFLIAFKKQGVWKIEDKPGSDEIALTREFGNEHIRVLFSIGDIDTTDPNDLEADIDPESTEEDGQVPSFPVRCAITISKSNKGALTIDAQAQDGDFTIENISFYKDAKLATELTAEADWARRGLYIGPQFETLDEEVQTHFESYLIERGIDSNLALFIPNFGEYKEQKEYCSWLENVKEFVDV</sequence>
<dbReference type="EMBL" id="KZ820151">
    <property type="protein sequence ID" value="PWN48720.1"/>
    <property type="molecule type" value="Genomic_DNA"/>
</dbReference>
<gene>
    <name evidence="1" type="ORF">IE53DRAFT_389065</name>
</gene>
<organism evidence="1 2">
    <name type="scientific">Violaceomyces palustris</name>
    <dbReference type="NCBI Taxonomy" id="1673888"/>
    <lineage>
        <taxon>Eukaryota</taxon>
        <taxon>Fungi</taxon>
        <taxon>Dikarya</taxon>
        <taxon>Basidiomycota</taxon>
        <taxon>Ustilaginomycotina</taxon>
        <taxon>Ustilaginomycetes</taxon>
        <taxon>Violaceomycetales</taxon>
        <taxon>Violaceomycetaceae</taxon>
        <taxon>Violaceomyces</taxon>
    </lineage>
</organism>
<name>A0ACD0NSK6_9BASI</name>
<accession>A0ACD0NSK6</accession>
<protein>
    <submittedName>
        <fullName evidence="1">Mitochondrial glyco protein</fullName>
    </submittedName>
</protein>
<reference evidence="1 2" key="1">
    <citation type="journal article" date="2018" name="Mol. Biol. Evol.">
        <title>Broad Genomic Sampling Reveals a Smut Pathogenic Ancestry of the Fungal Clade Ustilaginomycotina.</title>
        <authorList>
            <person name="Kijpornyongpan T."/>
            <person name="Mondo S.J."/>
            <person name="Barry K."/>
            <person name="Sandor L."/>
            <person name="Lee J."/>
            <person name="Lipzen A."/>
            <person name="Pangilinan J."/>
            <person name="LaButti K."/>
            <person name="Hainaut M."/>
            <person name="Henrissat B."/>
            <person name="Grigoriev I.V."/>
            <person name="Spatafora J.W."/>
            <person name="Aime M.C."/>
        </authorList>
    </citation>
    <scope>NUCLEOTIDE SEQUENCE [LARGE SCALE GENOMIC DNA]</scope>
    <source>
        <strain evidence="1 2">SA 807</strain>
    </source>
</reference>
<evidence type="ECO:0000313" key="2">
    <source>
        <dbReference type="Proteomes" id="UP000245626"/>
    </source>
</evidence>
<dbReference type="Proteomes" id="UP000245626">
    <property type="component" value="Unassembled WGS sequence"/>
</dbReference>